<protein>
    <recommendedName>
        <fullName evidence="5">NlpC/P60 domain-containing protein</fullName>
    </recommendedName>
</protein>
<sequence>MQSVLRKTAKRSIKAYLLTRPTTWLLLLGVLLLTSLIGIALFVALSLGGDSELDEDFYSTSTDGNAQITKEVLRWEPLIRKYAEKEGISEQVDLLLALVQQESGGRHLDVMQSSESLGLPRGALIDPEYSIQAGVKYFADVLKKSDGDIRIALQSYNFGAGFIPYAKENGGYSKEVAVAFSEMMAAKQGWESYGDVHYVDHVLRYVNGSGPTVSNGNQAFDVERVHNVMKNYLGFPYVWGGRKPVAGGFDCSGLLEYAFGLSGKPLNGTAQMQYEVTVPVAEEKIRPGDLVFFSTYKAGASHVGMYVGNDQFINANDNGVEYSSVTEWKQLYPFLGYRRVL</sequence>
<dbReference type="PROSITE" id="PS51935">
    <property type="entry name" value="NLPC_P60"/>
    <property type="match status" value="1"/>
</dbReference>
<keyword evidence="2" id="KW-0645">Protease</keyword>
<keyword evidence="7" id="KW-1185">Reference proteome</keyword>
<keyword evidence="4" id="KW-0788">Thiol protease</keyword>
<evidence type="ECO:0000256" key="1">
    <source>
        <dbReference type="ARBA" id="ARBA00007074"/>
    </source>
</evidence>
<dbReference type="InterPro" id="IPR000064">
    <property type="entry name" value="NLP_P60_dom"/>
</dbReference>
<keyword evidence="3" id="KW-0378">Hydrolase</keyword>
<comment type="similarity">
    <text evidence="1">Belongs to the peptidase C40 family.</text>
</comment>
<dbReference type="GO" id="GO:0008234">
    <property type="term" value="F:cysteine-type peptidase activity"/>
    <property type="evidence" value="ECO:0007669"/>
    <property type="project" value="UniProtKB-KW"/>
</dbReference>
<dbReference type="Gene3D" id="3.90.1720.10">
    <property type="entry name" value="endopeptidase domain like (from Nostoc punctiforme)"/>
    <property type="match status" value="1"/>
</dbReference>
<evidence type="ECO:0000256" key="2">
    <source>
        <dbReference type="ARBA" id="ARBA00022670"/>
    </source>
</evidence>
<dbReference type="InterPro" id="IPR038765">
    <property type="entry name" value="Papain-like_cys_pep_sf"/>
</dbReference>
<dbReference type="Proteomes" id="UP000076623">
    <property type="component" value="Chromosome"/>
</dbReference>
<evidence type="ECO:0000313" key="7">
    <source>
        <dbReference type="Proteomes" id="UP000076623"/>
    </source>
</evidence>
<dbReference type="GO" id="GO:0006508">
    <property type="term" value="P:proteolysis"/>
    <property type="evidence" value="ECO:0007669"/>
    <property type="project" value="UniProtKB-KW"/>
</dbReference>
<dbReference type="CDD" id="cd16891">
    <property type="entry name" value="CwlT-like"/>
    <property type="match status" value="1"/>
</dbReference>
<evidence type="ECO:0000313" key="6">
    <source>
        <dbReference type="EMBL" id="ANC77399.1"/>
    </source>
</evidence>
<reference evidence="6 7" key="1">
    <citation type="submission" date="2016-04" db="EMBL/GenBank/DDBJ databases">
        <title>Complete genome sequence of Fictibacillus phosphorivorans G25-29, a strain toxic to nematodes.</title>
        <authorList>
            <person name="Zheng Z."/>
        </authorList>
    </citation>
    <scope>NUCLEOTIDE SEQUENCE [LARGE SCALE GENOMIC DNA]</scope>
    <source>
        <strain evidence="6 7">G25-29</strain>
    </source>
</reference>
<dbReference type="Pfam" id="PF13702">
    <property type="entry name" value="Lysozyme_like"/>
    <property type="match status" value="1"/>
</dbReference>
<dbReference type="InterPro" id="IPR023346">
    <property type="entry name" value="Lysozyme-like_dom_sf"/>
</dbReference>
<dbReference type="KEGG" id="fpn:ABE65_011535"/>
<gene>
    <name evidence="6" type="ORF">ABE65_011535</name>
</gene>
<dbReference type="SUPFAM" id="SSF53955">
    <property type="entry name" value="Lysozyme-like"/>
    <property type="match status" value="1"/>
</dbReference>
<evidence type="ECO:0000256" key="4">
    <source>
        <dbReference type="ARBA" id="ARBA00022807"/>
    </source>
</evidence>
<dbReference type="InterPro" id="IPR047194">
    <property type="entry name" value="CwlT-like_lysozyme"/>
</dbReference>
<dbReference type="SUPFAM" id="SSF54001">
    <property type="entry name" value="Cysteine proteinases"/>
    <property type="match status" value="1"/>
</dbReference>
<dbReference type="Gene3D" id="1.10.530.10">
    <property type="match status" value="1"/>
</dbReference>
<accession>A0A168W1D2</accession>
<evidence type="ECO:0000256" key="3">
    <source>
        <dbReference type="ARBA" id="ARBA00022801"/>
    </source>
</evidence>
<evidence type="ECO:0000259" key="5">
    <source>
        <dbReference type="PROSITE" id="PS51935"/>
    </source>
</evidence>
<proteinExistence type="inferred from homology"/>
<dbReference type="RefSeq" id="WP_082861395.1">
    <property type="nucleotide sequence ID" value="NZ_CP015378.1"/>
</dbReference>
<dbReference type="Pfam" id="PF00877">
    <property type="entry name" value="NLPC_P60"/>
    <property type="match status" value="1"/>
</dbReference>
<dbReference type="PANTHER" id="PTHR47053:SF5">
    <property type="entry name" value="BIFUNCTIONAL MURAMIDASE_DL-ENDOPEPTIDASE CWLT"/>
    <property type="match status" value="1"/>
</dbReference>
<feature type="domain" description="NlpC/P60" evidence="5">
    <location>
        <begin position="219"/>
        <end position="341"/>
    </location>
</feature>
<dbReference type="STRING" id="1221500.ABE65_011535"/>
<organism evidence="6 7">
    <name type="scientific">Fictibacillus phosphorivorans</name>
    <dbReference type="NCBI Taxonomy" id="1221500"/>
    <lineage>
        <taxon>Bacteria</taxon>
        <taxon>Bacillati</taxon>
        <taxon>Bacillota</taxon>
        <taxon>Bacilli</taxon>
        <taxon>Bacillales</taxon>
        <taxon>Fictibacillaceae</taxon>
        <taxon>Fictibacillus</taxon>
    </lineage>
</organism>
<dbReference type="EMBL" id="CP015378">
    <property type="protein sequence ID" value="ANC77399.1"/>
    <property type="molecule type" value="Genomic_DNA"/>
</dbReference>
<dbReference type="InterPro" id="IPR051202">
    <property type="entry name" value="Peptidase_C40"/>
</dbReference>
<dbReference type="AlphaFoldDB" id="A0A168W1D2"/>
<name>A0A168W1D2_9BACL</name>
<dbReference type="PANTHER" id="PTHR47053">
    <property type="entry name" value="MUREIN DD-ENDOPEPTIDASE MEPH-RELATED"/>
    <property type="match status" value="1"/>
</dbReference>